<dbReference type="Gene3D" id="3.30.710.10">
    <property type="entry name" value="Potassium Channel Kv1.1, Chain A"/>
    <property type="match status" value="1"/>
</dbReference>
<evidence type="ECO:0000259" key="2">
    <source>
        <dbReference type="PROSITE" id="PS50097"/>
    </source>
</evidence>
<keyword evidence="4" id="KW-1185">Reference proteome</keyword>
<feature type="domain" description="BTB" evidence="2">
    <location>
        <begin position="22"/>
        <end position="82"/>
    </location>
</feature>
<dbReference type="Pfam" id="PF00651">
    <property type="entry name" value="BTB"/>
    <property type="match status" value="1"/>
</dbReference>
<feature type="region of interest" description="Disordered" evidence="1">
    <location>
        <begin position="106"/>
        <end position="231"/>
    </location>
</feature>
<dbReference type="EMBL" id="JAULSU010000004">
    <property type="protein sequence ID" value="KAK0620634.1"/>
    <property type="molecule type" value="Genomic_DNA"/>
</dbReference>
<feature type="compositionally biased region" description="Basic and acidic residues" evidence="1">
    <location>
        <begin position="197"/>
        <end position="207"/>
    </location>
</feature>
<dbReference type="PANTHER" id="PTHR47843:SF5">
    <property type="entry name" value="BTB_POZ DOMAIN PROTEIN"/>
    <property type="match status" value="1"/>
</dbReference>
<reference evidence="3" key="1">
    <citation type="submission" date="2023-06" db="EMBL/GenBank/DDBJ databases">
        <title>Genome-scale phylogeny and comparative genomics of the fungal order Sordariales.</title>
        <authorList>
            <consortium name="Lawrence Berkeley National Laboratory"/>
            <person name="Hensen N."/>
            <person name="Bonometti L."/>
            <person name="Westerberg I."/>
            <person name="Brannstrom I.O."/>
            <person name="Guillou S."/>
            <person name="Cros-Aarteil S."/>
            <person name="Calhoun S."/>
            <person name="Haridas S."/>
            <person name="Kuo A."/>
            <person name="Mondo S."/>
            <person name="Pangilinan J."/>
            <person name="Riley R."/>
            <person name="Labutti K."/>
            <person name="Andreopoulos B."/>
            <person name="Lipzen A."/>
            <person name="Chen C."/>
            <person name="Yanf M."/>
            <person name="Daum C."/>
            <person name="Ng V."/>
            <person name="Clum A."/>
            <person name="Steindorff A."/>
            <person name="Ohm R."/>
            <person name="Martin F."/>
            <person name="Silar P."/>
            <person name="Natvig D."/>
            <person name="Lalanne C."/>
            <person name="Gautier V."/>
            <person name="Ament-Velasquez S.L."/>
            <person name="Kruys A."/>
            <person name="Hutchinson M.I."/>
            <person name="Powell A.J."/>
            <person name="Barry K."/>
            <person name="Miller A.N."/>
            <person name="Grigoriev I.V."/>
            <person name="Debuchy R."/>
            <person name="Gladieux P."/>
            <person name="Thoren M.H."/>
            <person name="Johannesson H."/>
        </authorList>
    </citation>
    <scope>NUCLEOTIDE SEQUENCE</scope>
    <source>
        <strain evidence="3">CBS 606.72</strain>
    </source>
</reference>
<evidence type="ECO:0000313" key="3">
    <source>
        <dbReference type="EMBL" id="KAK0620634.1"/>
    </source>
</evidence>
<comment type="caution">
    <text evidence="3">The sequence shown here is derived from an EMBL/GenBank/DDBJ whole genome shotgun (WGS) entry which is preliminary data.</text>
</comment>
<dbReference type="PROSITE" id="PS50097">
    <property type="entry name" value="BTB"/>
    <property type="match status" value="1"/>
</dbReference>
<accession>A0AA39WS82</accession>
<gene>
    <name evidence="3" type="ORF">B0T14DRAFT_567371</name>
</gene>
<dbReference type="CDD" id="cd18186">
    <property type="entry name" value="BTB_POZ_ZBTB_KLHL-like"/>
    <property type="match status" value="1"/>
</dbReference>
<organism evidence="3 4">
    <name type="scientific">Immersiella caudata</name>
    <dbReference type="NCBI Taxonomy" id="314043"/>
    <lineage>
        <taxon>Eukaryota</taxon>
        <taxon>Fungi</taxon>
        <taxon>Dikarya</taxon>
        <taxon>Ascomycota</taxon>
        <taxon>Pezizomycotina</taxon>
        <taxon>Sordariomycetes</taxon>
        <taxon>Sordariomycetidae</taxon>
        <taxon>Sordariales</taxon>
        <taxon>Lasiosphaeriaceae</taxon>
        <taxon>Immersiella</taxon>
    </lineage>
</organism>
<evidence type="ECO:0000256" key="1">
    <source>
        <dbReference type="SAM" id="MobiDB-lite"/>
    </source>
</evidence>
<proteinExistence type="predicted"/>
<feature type="compositionally biased region" description="Basic residues" evidence="1">
    <location>
        <begin position="172"/>
        <end position="184"/>
    </location>
</feature>
<dbReference type="AlphaFoldDB" id="A0AA39WS82"/>
<dbReference type="SUPFAM" id="SSF54695">
    <property type="entry name" value="POZ domain"/>
    <property type="match status" value="1"/>
</dbReference>
<protein>
    <recommendedName>
        <fullName evidence="2">BTB domain-containing protein</fullName>
    </recommendedName>
</protein>
<dbReference type="PANTHER" id="PTHR47843">
    <property type="entry name" value="BTB DOMAIN-CONTAINING PROTEIN-RELATED"/>
    <property type="match status" value="1"/>
</dbReference>
<evidence type="ECO:0000313" key="4">
    <source>
        <dbReference type="Proteomes" id="UP001175000"/>
    </source>
</evidence>
<feature type="compositionally biased region" description="Low complexity" evidence="1">
    <location>
        <begin position="222"/>
        <end position="231"/>
    </location>
</feature>
<dbReference type="InterPro" id="IPR011333">
    <property type="entry name" value="SKP1/BTB/POZ_sf"/>
</dbReference>
<name>A0AA39WS82_9PEZI</name>
<dbReference type="Proteomes" id="UP001175000">
    <property type="component" value="Unassembled WGS sequence"/>
</dbReference>
<sequence>MASGHDGLVNAVRGLYLNPEFSDLNLVSSYRKYPVHKALVCSQSPYLADKCRDPEFAATGNTIELKEDDPQALHLIVEYLYNLDYTDALPDDLLHFQPPNSHAGCTDLEGASTLDGFTPESPVVVTNGFEHPESPQPPAPLEETPQPEAEGAPLAENDLDDFLPIKTPTSTTKKKKGKKGKNARAKSISEAAPEPATEPKPEDDSRQFDTPTPVEPPPLAPEQPQQSQTSQPYLTTHAKLYSLSAKYGISPLTSLALSKFQSRASSEWDANDFVHAAREVYSSRLLREESHAEMRRTVTGLVFGHRELLDLDSEGPAGVRGILRGELGLDLILRFREEGVW</sequence>
<dbReference type="InterPro" id="IPR000210">
    <property type="entry name" value="BTB/POZ_dom"/>
</dbReference>